<dbReference type="AlphaFoldDB" id="W5MYF4"/>
<dbReference type="HOGENOM" id="CLU_013052_0_1_1"/>
<reference evidence="2" key="2">
    <citation type="submission" date="2025-08" db="UniProtKB">
        <authorList>
            <consortium name="Ensembl"/>
        </authorList>
    </citation>
    <scope>IDENTIFICATION</scope>
</reference>
<organism evidence="2 3">
    <name type="scientific">Lepisosteus oculatus</name>
    <name type="common">Spotted gar</name>
    <dbReference type="NCBI Taxonomy" id="7918"/>
    <lineage>
        <taxon>Eukaryota</taxon>
        <taxon>Metazoa</taxon>
        <taxon>Chordata</taxon>
        <taxon>Craniata</taxon>
        <taxon>Vertebrata</taxon>
        <taxon>Euteleostomi</taxon>
        <taxon>Actinopterygii</taxon>
        <taxon>Neopterygii</taxon>
        <taxon>Holostei</taxon>
        <taxon>Semionotiformes</taxon>
        <taxon>Lepisosteidae</taxon>
        <taxon>Lepisosteus</taxon>
    </lineage>
</organism>
<reference evidence="3" key="1">
    <citation type="submission" date="2011-12" db="EMBL/GenBank/DDBJ databases">
        <title>The Draft Genome of Lepisosteus oculatus.</title>
        <authorList>
            <consortium name="The Broad Institute Genome Assembly &amp; Analysis Group"/>
            <consortium name="Computational R&amp;D Group"/>
            <consortium name="and Sequencing Platform"/>
            <person name="Di Palma F."/>
            <person name="Alfoldi J."/>
            <person name="Johnson J."/>
            <person name="Berlin A."/>
            <person name="Gnerre S."/>
            <person name="Jaffe D."/>
            <person name="MacCallum I."/>
            <person name="Young S."/>
            <person name="Walker B.J."/>
            <person name="Lander E.S."/>
            <person name="Lindblad-Toh K."/>
        </authorList>
    </citation>
    <scope>NUCLEOTIDE SEQUENCE [LARGE SCALE GENOMIC DNA]</scope>
</reference>
<dbReference type="OMA" id="WATDTRY"/>
<dbReference type="InParanoid" id="W5MYF4"/>
<feature type="domain" description="PiggyBac transposable element-derived protein" evidence="1">
    <location>
        <begin position="21"/>
        <end position="381"/>
    </location>
</feature>
<dbReference type="Pfam" id="PF13843">
    <property type="entry name" value="DDE_Tnp_1_7"/>
    <property type="match status" value="1"/>
</dbReference>
<sequence length="478" mass="54407">DFEQQSAATPTYFMAPDGIFSPLTYFSKFFDNLIADQTNLYSCQLIGGSINTNISEIKAFIGIKLFMGVVKMPTMEDYRASDTIYDKIADVMPIKRFKCLSRMLHFQNNLVPESREDRLVKIRPVIDQMRKKCSQIESENQFSIDEMMAPYKGRKAGSLRQYLPAKHKKLGFKIFVRAGVSGFVYDFFVYTGKPTIDGATQIPLKELGLGDNVVLHLCKTIRNPPDCVVYFDNFFTSLSLLTYLKDSMGLRSLGTIRKNRLMGCKLEDDRELLKRGRGSFDYRVDNDAQLAIVKWADSKTVTLVSTCASVMPVGEVKHFSKKKGRQISVPCPQIVAEYNHHMGDVDLADIRIALYRTPAKSHRWYLCIFWQLIDIAVNNAWLLYWHDAKAIGPVKLKKLKAFSLDVAKGLIYPEKQKRSRPSLGNESDAPDGNSHYPILSVKGRCRTQTSIMCEKCNVRLCIGTGQNTRNCFRSFHLR</sequence>
<dbReference type="PANTHER" id="PTHR47272">
    <property type="entry name" value="DDE_TNP_1_7 DOMAIN-CONTAINING PROTEIN"/>
    <property type="match status" value="1"/>
</dbReference>
<dbReference type="Ensembl" id="ENSLOCT00000013442.1">
    <property type="protein sequence ID" value="ENSLOCP00000013413.1"/>
    <property type="gene ID" value="ENSLOCG00000010939.1"/>
</dbReference>
<dbReference type="InterPro" id="IPR029526">
    <property type="entry name" value="PGBD"/>
</dbReference>
<evidence type="ECO:0000259" key="1">
    <source>
        <dbReference type="Pfam" id="PF13843"/>
    </source>
</evidence>
<dbReference type="Proteomes" id="UP000018468">
    <property type="component" value="Linkage group LG14"/>
</dbReference>
<keyword evidence="3" id="KW-1185">Reference proteome</keyword>
<evidence type="ECO:0000313" key="2">
    <source>
        <dbReference type="Ensembl" id="ENSLOCP00000013413.1"/>
    </source>
</evidence>
<dbReference type="eggNOG" id="ENOG502QZSZ">
    <property type="taxonomic scope" value="Eukaryota"/>
</dbReference>
<reference evidence="2" key="3">
    <citation type="submission" date="2025-09" db="UniProtKB">
        <authorList>
            <consortium name="Ensembl"/>
        </authorList>
    </citation>
    <scope>IDENTIFICATION</scope>
</reference>
<dbReference type="GeneTree" id="ENSGT00940000165893"/>
<dbReference type="STRING" id="7918.ENSLOCP00000013413"/>
<evidence type="ECO:0000313" key="3">
    <source>
        <dbReference type="Proteomes" id="UP000018468"/>
    </source>
</evidence>
<dbReference type="PANTHER" id="PTHR47272:SF1">
    <property type="entry name" value="PIGGYBAC TRANSPOSABLE ELEMENT-DERIVED PROTEIN 3-LIKE"/>
    <property type="match status" value="1"/>
</dbReference>
<protein>
    <recommendedName>
        <fullName evidence="1">PiggyBac transposable element-derived protein domain-containing protein</fullName>
    </recommendedName>
</protein>
<dbReference type="EMBL" id="AHAT01036101">
    <property type="status" value="NOT_ANNOTATED_CDS"/>
    <property type="molecule type" value="Genomic_DNA"/>
</dbReference>
<dbReference type="EMBL" id="AHAT01036102">
    <property type="status" value="NOT_ANNOTATED_CDS"/>
    <property type="molecule type" value="Genomic_DNA"/>
</dbReference>
<accession>W5MYF4</accession>
<proteinExistence type="predicted"/>
<name>W5MYF4_LEPOC</name>